<evidence type="ECO:0000256" key="1">
    <source>
        <dbReference type="SAM" id="Phobius"/>
    </source>
</evidence>
<dbReference type="PANTHER" id="PTHR31303:SF1">
    <property type="entry name" value="CTP-DEPENDENT DIACYLGLYCEROL KINASE 1"/>
    <property type="match status" value="1"/>
</dbReference>
<protein>
    <recommendedName>
        <fullName evidence="4">Dolichol kinase</fullName>
    </recommendedName>
</protein>
<dbReference type="InterPro" id="IPR037997">
    <property type="entry name" value="Dgk1-like"/>
</dbReference>
<dbReference type="EMBL" id="CAACVS010000587">
    <property type="protein sequence ID" value="VEU43817.1"/>
    <property type="molecule type" value="Genomic_DNA"/>
</dbReference>
<feature type="transmembrane region" description="Helical" evidence="1">
    <location>
        <begin position="60"/>
        <end position="80"/>
    </location>
</feature>
<gene>
    <name evidence="2" type="ORF">PSNMU_V1.4_AUG-EV-PASAV3_0108710</name>
</gene>
<organism evidence="2 3">
    <name type="scientific">Pseudo-nitzschia multistriata</name>
    <dbReference type="NCBI Taxonomy" id="183589"/>
    <lineage>
        <taxon>Eukaryota</taxon>
        <taxon>Sar</taxon>
        <taxon>Stramenopiles</taxon>
        <taxon>Ochrophyta</taxon>
        <taxon>Bacillariophyta</taxon>
        <taxon>Bacillariophyceae</taxon>
        <taxon>Bacillariophycidae</taxon>
        <taxon>Bacillariales</taxon>
        <taxon>Bacillariaceae</taxon>
        <taxon>Pseudo-nitzschia</taxon>
    </lineage>
</organism>
<dbReference type="Proteomes" id="UP000291116">
    <property type="component" value="Unassembled WGS sequence"/>
</dbReference>
<reference evidence="2 3" key="1">
    <citation type="submission" date="2019-01" db="EMBL/GenBank/DDBJ databases">
        <authorList>
            <person name="Ferrante I. M."/>
        </authorList>
    </citation>
    <scope>NUCLEOTIDE SEQUENCE [LARGE SCALE GENOMIC DNA]</scope>
    <source>
        <strain evidence="2 3">B856</strain>
    </source>
</reference>
<feature type="transmembrane region" description="Helical" evidence="1">
    <location>
        <begin position="190"/>
        <end position="209"/>
    </location>
</feature>
<feature type="transmembrane region" description="Helical" evidence="1">
    <location>
        <begin position="129"/>
        <end position="149"/>
    </location>
</feature>
<dbReference type="AlphaFoldDB" id="A0A448ZP46"/>
<evidence type="ECO:0000313" key="2">
    <source>
        <dbReference type="EMBL" id="VEU43817.1"/>
    </source>
</evidence>
<proteinExistence type="predicted"/>
<evidence type="ECO:0008006" key="4">
    <source>
        <dbReference type="Google" id="ProtNLM"/>
    </source>
</evidence>
<dbReference type="OrthoDB" id="5673at2759"/>
<dbReference type="GO" id="GO:0004143">
    <property type="term" value="F:ATP-dependent diacylglycerol kinase activity"/>
    <property type="evidence" value="ECO:0007669"/>
    <property type="project" value="InterPro"/>
</dbReference>
<keyword evidence="1" id="KW-0812">Transmembrane</keyword>
<evidence type="ECO:0000313" key="3">
    <source>
        <dbReference type="Proteomes" id="UP000291116"/>
    </source>
</evidence>
<keyword evidence="1" id="KW-1133">Transmembrane helix</keyword>
<dbReference type="PANTHER" id="PTHR31303">
    <property type="entry name" value="CTP-DEPENDENT DIACYLGLYCEROL KINASE 1"/>
    <property type="match status" value="1"/>
</dbReference>
<feature type="transmembrane region" description="Helical" evidence="1">
    <location>
        <begin position="155"/>
        <end position="178"/>
    </location>
</feature>
<feature type="transmembrane region" description="Helical" evidence="1">
    <location>
        <begin position="26"/>
        <end position="48"/>
    </location>
</feature>
<sequence>MSSMFSALLEGFPEKIESLGPLEKNILVASAMVVYYKIAIEAACYLRLNWMDRHPEVPTGLSRNVLQISFSFVLLFWPHFDTSDGWSWKLAALLPAVVSGRLVYKGIFVRDASDADVQNMSLSGSPADLLFGPLQLAGIFVWLTLYQFMTEEAAVVAAVSFGDGCAPLVGSLYGRHFYKTPVSKTKTVEGSVVGVFLGTVTACYFNLYAMGLPLLPLRMILAYGGIAAVAEGTAPGNLDNLVAPIVLHFSVERVKELLPP</sequence>
<keyword evidence="3" id="KW-1185">Reference proteome</keyword>
<accession>A0A448ZP46</accession>
<name>A0A448ZP46_9STRA</name>
<keyword evidence="1" id="KW-0472">Membrane</keyword>